<dbReference type="eggNOG" id="ENOG5030D4A">
    <property type="taxonomic scope" value="Bacteria"/>
</dbReference>
<dbReference type="EMBL" id="JRJU01000021">
    <property type="protein sequence ID" value="KHF39244.1"/>
    <property type="molecule type" value="Genomic_DNA"/>
</dbReference>
<proteinExistence type="predicted"/>
<dbReference type="RefSeq" id="WP_034630881.1">
    <property type="nucleotide sequence ID" value="NZ_JRJU01000021.1"/>
</dbReference>
<dbReference type="AlphaFoldDB" id="A0A0B0IGQ5"/>
<dbReference type="OrthoDB" id="2894770at2"/>
<reference evidence="2 3" key="1">
    <citation type="submission" date="2014-09" db="EMBL/GenBank/DDBJ databases">
        <title>Genome sequencing and annotation of Bacillus Okhensis strain Kh10-101T.</title>
        <authorList>
            <person name="Prakash J.S."/>
        </authorList>
    </citation>
    <scope>NUCLEOTIDE SEQUENCE [LARGE SCALE GENOMIC DNA]</scope>
    <source>
        <strain evidence="3">Kh10-101T</strain>
    </source>
</reference>
<evidence type="ECO:0000313" key="3">
    <source>
        <dbReference type="Proteomes" id="UP000030832"/>
    </source>
</evidence>
<keyword evidence="1" id="KW-0472">Membrane</keyword>
<organism evidence="2 3">
    <name type="scientific">Halalkalibacter okhensis</name>
    <dbReference type="NCBI Taxonomy" id="333138"/>
    <lineage>
        <taxon>Bacteria</taxon>
        <taxon>Bacillati</taxon>
        <taxon>Bacillota</taxon>
        <taxon>Bacilli</taxon>
        <taxon>Bacillales</taxon>
        <taxon>Bacillaceae</taxon>
        <taxon>Halalkalibacter</taxon>
    </lineage>
</organism>
<sequence>MNKKVECTVFLDLYELYLEDEVEDETKQWMMKHEETCRYCQNSGKDHEGNPALHEDREKIWGIRVLTMSLYSIFLLLTIWMSIWYLW</sequence>
<name>A0A0B0IGQ5_9BACI</name>
<dbReference type="Proteomes" id="UP000030832">
    <property type="component" value="Unassembled WGS sequence"/>
</dbReference>
<keyword evidence="1" id="KW-0812">Transmembrane</keyword>
<evidence type="ECO:0008006" key="4">
    <source>
        <dbReference type="Google" id="ProtNLM"/>
    </source>
</evidence>
<feature type="transmembrane region" description="Helical" evidence="1">
    <location>
        <begin position="65"/>
        <end position="86"/>
    </location>
</feature>
<accession>A0A0B0IGQ5</accession>
<protein>
    <recommendedName>
        <fullName evidence="4">Zinc-finger domain-containing protein</fullName>
    </recommendedName>
</protein>
<comment type="caution">
    <text evidence="2">The sequence shown here is derived from an EMBL/GenBank/DDBJ whole genome shotgun (WGS) entry which is preliminary data.</text>
</comment>
<dbReference type="STRING" id="333138.LQ50_16180"/>
<keyword evidence="1" id="KW-1133">Transmembrane helix</keyword>
<evidence type="ECO:0000256" key="1">
    <source>
        <dbReference type="SAM" id="Phobius"/>
    </source>
</evidence>
<evidence type="ECO:0000313" key="2">
    <source>
        <dbReference type="EMBL" id="KHF39244.1"/>
    </source>
</evidence>
<keyword evidence="3" id="KW-1185">Reference proteome</keyword>
<gene>
    <name evidence="2" type="ORF">LQ50_16180</name>
</gene>